<comment type="caution">
    <text evidence="3">The sequence shown here is derived from an EMBL/GenBank/DDBJ whole genome shotgun (WGS) entry which is preliminary data.</text>
</comment>
<feature type="region of interest" description="Disordered" evidence="2">
    <location>
        <begin position="1"/>
        <end position="74"/>
    </location>
</feature>
<dbReference type="GO" id="GO:0000731">
    <property type="term" value="P:DNA synthesis involved in DNA repair"/>
    <property type="evidence" value="ECO:0007669"/>
    <property type="project" value="InterPro"/>
</dbReference>
<dbReference type="InterPro" id="IPR011145">
    <property type="entry name" value="Scavenger_mRNA_decap_enz_N"/>
</dbReference>
<dbReference type="SUPFAM" id="SSF54197">
    <property type="entry name" value="HIT-like"/>
    <property type="match status" value="1"/>
</dbReference>
<dbReference type="FunFam" id="3.30.428.10:FF:000016">
    <property type="entry name" value="Scavenger mRNA decapping enzyme"/>
    <property type="match status" value="1"/>
</dbReference>
<dbReference type="Pfam" id="PF05652">
    <property type="entry name" value="DcpS"/>
    <property type="match status" value="1"/>
</dbReference>
<comment type="similarity">
    <text evidence="1">Belongs to the HIT family.</text>
</comment>
<reference evidence="3 4" key="1">
    <citation type="journal article" date="2018" name="IMA Fungus">
        <title>IMA Genome-F 10: Nine draft genome sequences of Claviceps purpurea s.lat., including C. arundinis, C. humidiphila, and C. cf. spartinae, pseudomolecules for the pitch canker pathogen Fusarium circinatum, draft genome of Davidsoniella eucalypti, Grosmannia galeiformis, Quambalaria eucalypti, and Teratosphaeria destructans.</title>
        <authorList>
            <person name="Wingfield B.D."/>
            <person name="Liu M."/>
            <person name="Nguyen H.D."/>
            <person name="Lane F.A."/>
            <person name="Morgan S.W."/>
            <person name="De Vos L."/>
            <person name="Wilken P.M."/>
            <person name="Duong T.A."/>
            <person name="Aylward J."/>
            <person name="Coetzee M.P."/>
            <person name="Dadej K."/>
            <person name="De Beer Z.W."/>
            <person name="Findlay W."/>
            <person name="Havenga M."/>
            <person name="Kolarik M."/>
            <person name="Menzies J.G."/>
            <person name="Naidoo K."/>
            <person name="Pochopski O."/>
            <person name="Shoukouhi P."/>
            <person name="Santana Q.C."/>
            <person name="Seifert K.A."/>
            <person name="Soal N."/>
            <person name="Steenkamp E.T."/>
            <person name="Tatham C.T."/>
            <person name="van der Nest M.A."/>
            <person name="Wingfield M.J."/>
        </authorList>
    </citation>
    <scope>NUCLEOTIDE SEQUENCE [LARGE SCALE GENOMIC DNA]</scope>
    <source>
        <strain evidence="3">CMW44962</strain>
    </source>
</reference>
<dbReference type="GO" id="GO:0006260">
    <property type="term" value="P:DNA replication"/>
    <property type="evidence" value="ECO:0007669"/>
    <property type="project" value="InterPro"/>
</dbReference>
<evidence type="ECO:0000313" key="3">
    <source>
        <dbReference type="EMBL" id="KAH9827934.1"/>
    </source>
</evidence>
<dbReference type="SUPFAM" id="SSF102860">
    <property type="entry name" value="mRNA decapping enzyme DcpS N-terminal domain"/>
    <property type="match status" value="1"/>
</dbReference>
<dbReference type="PANTHER" id="PTHR12978">
    <property type="entry name" value="HISTIDINE TRIAD HIT PROTEIN MEMBER"/>
    <property type="match status" value="1"/>
</dbReference>
<organism evidence="3 4">
    <name type="scientific">Teratosphaeria destructans</name>
    <dbReference type="NCBI Taxonomy" id="418781"/>
    <lineage>
        <taxon>Eukaryota</taxon>
        <taxon>Fungi</taxon>
        <taxon>Dikarya</taxon>
        <taxon>Ascomycota</taxon>
        <taxon>Pezizomycotina</taxon>
        <taxon>Dothideomycetes</taxon>
        <taxon>Dothideomycetidae</taxon>
        <taxon>Mycosphaerellales</taxon>
        <taxon>Teratosphaeriaceae</taxon>
        <taxon>Teratosphaeria</taxon>
    </lineage>
</organism>
<dbReference type="Gene3D" id="3.30.428.10">
    <property type="entry name" value="HIT-like"/>
    <property type="match status" value="1"/>
</dbReference>
<dbReference type="GO" id="GO:0016787">
    <property type="term" value="F:hydrolase activity"/>
    <property type="evidence" value="ECO:0007669"/>
    <property type="project" value="InterPro"/>
</dbReference>
<dbReference type="InterPro" id="IPR007218">
    <property type="entry name" value="DNA_pol_delta_4"/>
</dbReference>
<feature type="compositionally biased region" description="Polar residues" evidence="2">
    <location>
        <begin position="16"/>
        <end position="43"/>
    </location>
</feature>
<dbReference type="Proteomes" id="UP001138500">
    <property type="component" value="Unassembled WGS sequence"/>
</dbReference>
<dbReference type="GO" id="GO:0000932">
    <property type="term" value="C:P-body"/>
    <property type="evidence" value="ECO:0007669"/>
    <property type="project" value="TreeGrafter"/>
</dbReference>
<proteinExistence type="inferred from homology"/>
<gene>
    <name evidence="3" type="ORF">Tdes44962_MAKER02688</name>
</gene>
<evidence type="ECO:0000313" key="4">
    <source>
        <dbReference type="Proteomes" id="UP001138500"/>
    </source>
</evidence>
<evidence type="ECO:0000256" key="2">
    <source>
        <dbReference type="SAM" id="MobiDB-lite"/>
    </source>
</evidence>
<keyword evidence="4" id="KW-1185">Reference proteome</keyword>
<dbReference type="PANTHER" id="PTHR12978:SF0">
    <property type="entry name" value="M7GPPPX DIPHOSPHATASE"/>
    <property type="match status" value="1"/>
</dbReference>
<accession>A0A9W7W305</accession>
<dbReference type="EMBL" id="RIBY02001845">
    <property type="protein sequence ID" value="KAH9827934.1"/>
    <property type="molecule type" value="Genomic_DNA"/>
</dbReference>
<dbReference type="InterPro" id="IPR036265">
    <property type="entry name" value="HIT-like_sf"/>
</dbReference>
<protein>
    <submittedName>
        <fullName evidence="3">Scavenger mRNA decapping enzyme (DcpS) N-terminal</fullName>
    </submittedName>
</protein>
<dbReference type="Pfam" id="PF11969">
    <property type="entry name" value="DcpS_C"/>
    <property type="match status" value="1"/>
</dbReference>
<reference evidence="3 4" key="2">
    <citation type="journal article" date="2021" name="Curr. Genet.">
        <title>Genetic response to nitrogen starvation in the aggressive Eucalyptus foliar pathogen Teratosphaeria destructans.</title>
        <authorList>
            <person name="Havenga M."/>
            <person name="Wingfield B.D."/>
            <person name="Wingfield M.J."/>
            <person name="Dreyer L.L."/>
            <person name="Roets F."/>
            <person name="Aylward J."/>
        </authorList>
    </citation>
    <scope>NUCLEOTIDE SEQUENCE [LARGE SCALE GENOMIC DNA]</scope>
    <source>
        <strain evidence="3">CMW44962</strain>
    </source>
</reference>
<dbReference type="GO" id="GO:0000340">
    <property type="term" value="F:RNA 7-methylguanosine cap binding"/>
    <property type="evidence" value="ECO:0007669"/>
    <property type="project" value="TreeGrafter"/>
</dbReference>
<sequence>MPPKRKSGGGARAAPTASQGQQSTLSFNGKSNKVTKRSASQDQKVSKKDPTLLEDAVRTHVKAEADPDIEEPTTAEIAIKRQAEKEAETLHESGSIEVEDVLGGRARESEIGAIGGKGSGWVGDEEQQARKIPETQIKRYWRQKESERLAPRVHQEDLGVHEKVLREWDMSGQYGPCIGIARLKRWKRANILGLDPPIEVLAVLLKEMDSGDATKSQRLSSLLHSTSNMPSAEDLIASFEFKKLHNQDQGGRRIILEGTISGRPALLIAERGNFDIDPRYLTSFSRLITHVKSLGHNDVYNWYLANSVSQISPAQPAPPDLKIDLFYPATEKHFQKYAFQQYRSVTETSDIYKNYVRRYMERSREGGRLDWMFNIIEGRAEQENVLFRSHENNPIDNFLLLPDLNWDRKTATDMHLLAIVTRRDIWSLRDLKKKHLPWLKHFRSTLVSKITTLYPAVEEDLLKFYVHYHPTYYHFHLHVVHTNVDPATTQAVGKARDFDALISQLETMEGGQEAGLADVALRCTIGEATDLWTDVFLPLKEERKPRA</sequence>
<dbReference type="Gene3D" id="3.30.200.40">
    <property type="entry name" value="Scavenger mRNA decapping enzyme, N-terminal domain"/>
    <property type="match status" value="1"/>
</dbReference>
<dbReference type="GO" id="GO:0005634">
    <property type="term" value="C:nucleus"/>
    <property type="evidence" value="ECO:0007669"/>
    <property type="project" value="TreeGrafter"/>
</dbReference>
<dbReference type="GO" id="GO:0000290">
    <property type="term" value="P:deadenylation-dependent decapping of nuclear-transcribed mRNA"/>
    <property type="evidence" value="ECO:0007669"/>
    <property type="project" value="InterPro"/>
</dbReference>
<dbReference type="Pfam" id="PF04081">
    <property type="entry name" value="DNA_pol_delta_4"/>
    <property type="match status" value="1"/>
</dbReference>
<dbReference type="OrthoDB" id="10264956at2759"/>
<name>A0A9W7W305_9PEZI</name>
<dbReference type="AlphaFoldDB" id="A0A9W7W305"/>
<dbReference type="InterPro" id="IPR008594">
    <property type="entry name" value="DcpS/DCS2"/>
</dbReference>
<evidence type="ECO:0000256" key="1">
    <source>
        <dbReference type="ARBA" id="ARBA00010208"/>
    </source>
</evidence>
<feature type="compositionally biased region" description="Basic and acidic residues" evidence="2">
    <location>
        <begin position="44"/>
        <end position="65"/>
    </location>
</feature>